<dbReference type="Gene3D" id="3.40.50.2000">
    <property type="entry name" value="Glycogen Phosphorylase B"/>
    <property type="match status" value="1"/>
</dbReference>
<gene>
    <name evidence="2" type="ORF">IFM89_023375</name>
</gene>
<dbReference type="PANTHER" id="PTHR11926:SF1547">
    <property type="entry name" value="GLYCOSYLTRANSFERASE"/>
    <property type="match status" value="1"/>
</dbReference>
<dbReference type="EMBL" id="JADFTS010000004">
    <property type="protein sequence ID" value="KAF9610581.1"/>
    <property type="molecule type" value="Genomic_DNA"/>
</dbReference>
<dbReference type="GO" id="GO:0080043">
    <property type="term" value="F:quercetin 3-O-glucosyltransferase activity"/>
    <property type="evidence" value="ECO:0007669"/>
    <property type="project" value="TreeGrafter"/>
</dbReference>
<sequence>MRDIWLMDLPSFIRTTDPEDILLDFLGEEAQNCLNASAIVFNTFDDFVYEVLDAISSKFPQIYTVDPLPLLAQQLPENELKSIRSSLWKEDSGA</sequence>
<dbReference type="SUPFAM" id="SSF53756">
    <property type="entry name" value="UDP-Glycosyltransferase/glycogen phosphorylase"/>
    <property type="match status" value="1"/>
</dbReference>
<dbReference type="Proteomes" id="UP000631114">
    <property type="component" value="Unassembled WGS sequence"/>
</dbReference>
<dbReference type="GO" id="GO:0080044">
    <property type="term" value="F:quercetin 7-O-glucosyltransferase activity"/>
    <property type="evidence" value="ECO:0007669"/>
    <property type="project" value="TreeGrafter"/>
</dbReference>
<keyword evidence="3" id="KW-1185">Reference proteome</keyword>
<comment type="similarity">
    <text evidence="1">Belongs to the UDP-glycosyltransferase family.</text>
</comment>
<dbReference type="OrthoDB" id="5835829at2759"/>
<comment type="caution">
    <text evidence="2">The sequence shown here is derived from an EMBL/GenBank/DDBJ whole genome shotgun (WGS) entry which is preliminary data.</text>
</comment>
<organism evidence="2 3">
    <name type="scientific">Coptis chinensis</name>
    <dbReference type="NCBI Taxonomy" id="261450"/>
    <lineage>
        <taxon>Eukaryota</taxon>
        <taxon>Viridiplantae</taxon>
        <taxon>Streptophyta</taxon>
        <taxon>Embryophyta</taxon>
        <taxon>Tracheophyta</taxon>
        <taxon>Spermatophyta</taxon>
        <taxon>Magnoliopsida</taxon>
        <taxon>Ranunculales</taxon>
        <taxon>Ranunculaceae</taxon>
        <taxon>Coptidoideae</taxon>
        <taxon>Coptis</taxon>
    </lineage>
</organism>
<dbReference type="AlphaFoldDB" id="A0A835I4Q0"/>
<evidence type="ECO:0000313" key="3">
    <source>
        <dbReference type="Proteomes" id="UP000631114"/>
    </source>
</evidence>
<name>A0A835I4Q0_9MAGN</name>
<evidence type="ECO:0000313" key="2">
    <source>
        <dbReference type="EMBL" id="KAF9610581.1"/>
    </source>
</evidence>
<reference evidence="2 3" key="1">
    <citation type="submission" date="2020-10" db="EMBL/GenBank/DDBJ databases">
        <title>The Coptis chinensis genome and diversification of protoberbering-type alkaloids.</title>
        <authorList>
            <person name="Wang B."/>
            <person name="Shu S."/>
            <person name="Song C."/>
            <person name="Liu Y."/>
        </authorList>
    </citation>
    <scope>NUCLEOTIDE SEQUENCE [LARGE SCALE GENOMIC DNA]</scope>
    <source>
        <strain evidence="2">HL-2020</strain>
        <tissue evidence="2">Leaf</tissue>
    </source>
</reference>
<accession>A0A835I4Q0</accession>
<dbReference type="PANTHER" id="PTHR11926">
    <property type="entry name" value="GLUCOSYL/GLUCURONOSYL TRANSFERASES"/>
    <property type="match status" value="1"/>
</dbReference>
<proteinExistence type="inferred from homology"/>
<protein>
    <submittedName>
        <fullName evidence="2">Uncharacterized protein</fullName>
    </submittedName>
</protein>
<evidence type="ECO:0000256" key="1">
    <source>
        <dbReference type="ARBA" id="ARBA00009995"/>
    </source>
</evidence>